<evidence type="ECO:0000256" key="1">
    <source>
        <dbReference type="SAM" id="SignalP"/>
    </source>
</evidence>
<evidence type="ECO:0000313" key="3">
    <source>
        <dbReference type="EMBL" id="NYS96181.1"/>
    </source>
</evidence>
<dbReference type="Pfam" id="PF09683">
    <property type="entry name" value="Lactococcin_972"/>
    <property type="match status" value="1"/>
</dbReference>
<evidence type="ECO:0000313" key="5">
    <source>
        <dbReference type="Proteomes" id="UP000589521"/>
    </source>
</evidence>
<dbReference type="EMBL" id="WSRS01000129">
    <property type="protein sequence ID" value="MVX59737.1"/>
    <property type="molecule type" value="Genomic_DNA"/>
</dbReference>
<dbReference type="Gene3D" id="2.60.40.2850">
    <property type="match status" value="1"/>
</dbReference>
<dbReference type="EMBL" id="JACBXX010000084">
    <property type="protein sequence ID" value="NYS96181.1"/>
    <property type="molecule type" value="Genomic_DNA"/>
</dbReference>
<dbReference type="AlphaFoldDB" id="A0A7Z0S4B7"/>
<dbReference type="Proteomes" id="UP000461595">
    <property type="component" value="Unassembled WGS sequence"/>
</dbReference>
<keyword evidence="1" id="KW-0732">Signal</keyword>
<evidence type="ECO:0000313" key="4">
    <source>
        <dbReference type="Proteomes" id="UP000461595"/>
    </source>
</evidence>
<sequence length="98" mass="10876">MLKTKKLVIMVIAFLSVAFVLPVSAVSHRGGEWTYGAHHNPNNWGAFSNYYHGGQHHWSYVGSTARNNQRTAYAGAHATSYAFINTNVGEYVVFDAGW</sequence>
<feature type="signal peptide" evidence="1">
    <location>
        <begin position="1"/>
        <end position="25"/>
    </location>
</feature>
<dbReference type="Proteomes" id="UP000589521">
    <property type="component" value="Unassembled WGS sequence"/>
</dbReference>
<evidence type="ECO:0000313" key="2">
    <source>
        <dbReference type="EMBL" id="MVX59737.1"/>
    </source>
</evidence>
<gene>
    <name evidence="2" type="ORF">E5983_08890</name>
    <name evidence="3" type="ORF">HZY94_03110</name>
</gene>
<protein>
    <submittedName>
        <fullName evidence="3">Lactococcin 972 family bacteriocin</fullName>
    </submittedName>
</protein>
<comment type="caution">
    <text evidence="3">The sequence shown here is derived from an EMBL/GenBank/DDBJ whole genome shotgun (WGS) entry which is preliminary data.</text>
</comment>
<accession>A0A7Z0S4B7</accession>
<reference evidence="2 4" key="1">
    <citation type="submission" date="2019-12" db="EMBL/GenBank/DDBJ databases">
        <title>Microbes associate with the intestines of laboratory mice.</title>
        <authorList>
            <person name="Navarre W."/>
            <person name="Wong E."/>
        </authorList>
    </citation>
    <scope>NUCLEOTIDE SEQUENCE [LARGE SCALE GENOMIC DNA]</scope>
    <source>
        <strain evidence="2 4">NM51_B2-22</strain>
    </source>
</reference>
<proteinExistence type="predicted"/>
<organism evidence="3 5">
    <name type="scientific">Streptococcus danieliae</name>
    <dbReference type="NCBI Taxonomy" id="747656"/>
    <lineage>
        <taxon>Bacteria</taxon>
        <taxon>Bacillati</taxon>
        <taxon>Bacillota</taxon>
        <taxon>Bacilli</taxon>
        <taxon>Lactobacillales</taxon>
        <taxon>Streptococcaceae</taxon>
        <taxon>Streptococcus</taxon>
    </lineage>
</organism>
<reference evidence="3 5" key="2">
    <citation type="submission" date="2020-07" db="EMBL/GenBank/DDBJ databases">
        <title>MOT database genomes.</title>
        <authorList>
            <person name="Joseph S."/>
            <person name="Aduse-Opoku J."/>
            <person name="Hashim A."/>
            <person name="Wade W."/>
            <person name="Curtis M."/>
        </authorList>
    </citation>
    <scope>NUCLEOTIDE SEQUENCE [LARGE SCALE GENOMIC DNA]</scope>
    <source>
        <strain evidence="3 5">STR</strain>
    </source>
</reference>
<name>A0A7Z0S4B7_9STRE</name>
<dbReference type="RefSeq" id="WP_160333475.1">
    <property type="nucleotide sequence ID" value="NZ_CATKDJ010000107.1"/>
</dbReference>
<dbReference type="InterPro" id="IPR006540">
    <property type="entry name" value="Lactococcin_972"/>
</dbReference>
<dbReference type="OrthoDB" id="2237454at2"/>
<feature type="chain" id="PRO_5036218756" evidence="1">
    <location>
        <begin position="26"/>
        <end position="98"/>
    </location>
</feature>